<dbReference type="SMART" id="SM00842">
    <property type="entry name" value="FtsA"/>
    <property type="match status" value="1"/>
</dbReference>
<organism evidence="8 9">
    <name type="scientific">Tectimicrobiota bacterium</name>
    <dbReference type="NCBI Taxonomy" id="2528274"/>
    <lineage>
        <taxon>Bacteria</taxon>
        <taxon>Pseudomonadati</taxon>
        <taxon>Nitrospinota/Tectimicrobiota group</taxon>
        <taxon>Candidatus Tectimicrobiota</taxon>
    </lineage>
</organism>
<protein>
    <recommendedName>
        <fullName evidence="5 6">Cell division protein FtsA</fullName>
    </recommendedName>
</protein>
<accession>A0A932CRX2</accession>
<dbReference type="InterPro" id="IPR043129">
    <property type="entry name" value="ATPase_NBD"/>
</dbReference>
<evidence type="ECO:0000256" key="4">
    <source>
        <dbReference type="ARBA" id="ARBA00023306"/>
    </source>
</evidence>
<name>A0A932CRX2_UNCTE</name>
<dbReference type="GO" id="GO:0032153">
    <property type="term" value="C:cell division site"/>
    <property type="evidence" value="ECO:0007669"/>
    <property type="project" value="UniProtKB-UniRule"/>
</dbReference>
<dbReference type="Gene3D" id="3.30.420.40">
    <property type="match status" value="2"/>
</dbReference>
<comment type="function">
    <text evidence="5 6">Cell division protein that is involved in the assembly of the Z ring. May serve as a membrane anchor for the Z ring.</text>
</comment>
<evidence type="ECO:0000256" key="2">
    <source>
        <dbReference type="ARBA" id="ARBA00022618"/>
    </source>
</evidence>
<sequence length="418" mass="44983">MFRENLVVGLDIGTTKICAIIGERKGDDQVEILGVGICPCNGLKKGVIVNIESTVNAVRHAVQEAELVAGAEVKSVYVGIAGSHINGANSHGVVAIKNKEVRRTDTERVLDAACAMPMPMGREVIHVLPQEYVVDDQGGIKEPAGISGTRLEGKVHIVTGSVTSTHNIRKCVQKANLEARELVLEPLASSEATLTVDEKELGVALVDIGGGTSDILVFTQGSTKHTAVLPLGGDHITRDIAIGLRTPLQDAERIKKRYGCAYSSMIEEDEMIEVPSIGGRDSRKLSRKVLSEIVESRAEEIFRRVDLEIRNSGYKDLLASGVVITGGSSIMEGMQEIAEEILELPVRRGLPMGIKGLVDMVNSPLYATAVGLVLYGMKREAMGSPTNNNGVYQGIQKFIKGLGKFFSAVLALIVFRRF</sequence>
<comment type="caution">
    <text evidence="8">The sequence shown here is derived from an EMBL/GenBank/DDBJ whole genome shotgun (WGS) entry which is preliminary data.</text>
</comment>
<dbReference type="AlphaFoldDB" id="A0A932CRX2"/>
<comment type="similarity">
    <text evidence="5 6">Belongs to the FtsA/MreB family.</text>
</comment>
<dbReference type="Pfam" id="PF14450">
    <property type="entry name" value="FtsA"/>
    <property type="match status" value="2"/>
</dbReference>
<keyword evidence="1 5" id="KW-1003">Cell membrane</keyword>
<evidence type="ECO:0000256" key="3">
    <source>
        <dbReference type="ARBA" id="ARBA00023136"/>
    </source>
</evidence>
<proteinExistence type="inferred from homology"/>
<evidence type="ECO:0000259" key="7">
    <source>
        <dbReference type="SMART" id="SM00842"/>
    </source>
</evidence>
<dbReference type="SUPFAM" id="SSF53067">
    <property type="entry name" value="Actin-like ATPase domain"/>
    <property type="match status" value="2"/>
</dbReference>
<keyword evidence="2 5" id="KW-0132">Cell division</keyword>
<keyword evidence="4 5" id="KW-0131">Cell cycle</keyword>
<dbReference type="GO" id="GO:0043093">
    <property type="term" value="P:FtsZ-dependent cytokinesis"/>
    <property type="evidence" value="ECO:0007669"/>
    <property type="project" value="UniProtKB-UniRule"/>
</dbReference>
<gene>
    <name evidence="5 8" type="primary">ftsA</name>
    <name evidence="8" type="ORF">HYY20_11470</name>
</gene>
<dbReference type="Pfam" id="PF02491">
    <property type="entry name" value="SHS2_FTSA"/>
    <property type="match status" value="1"/>
</dbReference>
<dbReference type="InterPro" id="IPR003494">
    <property type="entry name" value="SHS2_FtsA"/>
</dbReference>
<dbReference type="NCBIfam" id="TIGR01174">
    <property type="entry name" value="ftsA"/>
    <property type="match status" value="1"/>
</dbReference>
<dbReference type="InterPro" id="IPR020823">
    <property type="entry name" value="Cell_div_FtsA"/>
</dbReference>
<dbReference type="PIRSF" id="PIRSF003101">
    <property type="entry name" value="FtsA"/>
    <property type="match status" value="1"/>
</dbReference>
<comment type="subcellular location">
    <subcellularLocation>
        <location evidence="5">Cell membrane</location>
        <topology evidence="5">Peripheral membrane protein</topology>
        <orientation evidence="5">Cytoplasmic side</orientation>
    </subcellularLocation>
    <text evidence="5">Localizes to the Z ring in an FtsZ-dependent manner. Targeted to the membrane through a conserved C-terminal amphipathic helix.</text>
</comment>
<dbReference type="Gene3D" id="3.30.1490.110">
    <property type="match status" value="1"/>
</dbReference>
<dbReference type="EMBL" id="JACPRF010000350">
    <property type="protein sequence ID" value="MBI2877492.1"/>
    <property type="molecule type" value="Genomic_DNA"/>
</dbReference>
<dbReference type="PANTHER" id="PTHR32432:SF4">
    <property type="entry name" value="CELL DIVISION PROTEIN FTSA"/>
    <property type="match status" value="1"/>
</dbReference>
<dbReference type="GO" id="GO:0009898">
    <property type="term" value="C:cytoplasmic side of plasma membrane"/>
    <property type="evidence" value="ECO:0007669"/>
    <property type="project" value="UniProtKB-UniRule"/>
</dbReference>
<dbReference type="HAMAP" id="MF_02033">
    <property type="entry name" value="FtsA"/>
    <property type="match status" value="1"/>
</dbReference>
<evidence type="ECO:0000256" key="5">
    <source>
        <dbReference type="HAMAP-Rule" id="MF_02033"/>
    </source>
</evidence>
<dbReference type="Proteomes" id="UP000769766">
    <property type="component" value="Unassembled WGS sequence"/>
</dbReference>
<evidence type="ECO:0000313" key="8">
    <source>
        <dbReference type="EMBL" id="MBI2877492.1"/>
    </source>
</evidence>
<evidence type="ECO:0000256" key="6">
    <source>
        <dbReference type="PIRNR" id="PIRNR003101"/>
    </source>
</evidence>
<feature type="domain" description="SHS2" evidence="7">
    <location>
        <begin position="7"/>
        <end position="193"/>
    </location>
</feature>
<evidence type="ECO:0000313" key="9">
    <source>
        <dbReference type="Proteomes" id="UP000769766"/>
    </source>
</evidence>
<reference evidence="8" key="1">
    <citation type="submission" date="2020-07" db="EMBL/GenBank/DDBJ databases">
        <title>Huge and variable diversity of episymbiotic CPR bacteria and DPANN archaea in groundwater ecosystems.</title>
        <authorList>
            <person name="He C.Y."/>
            <person name="Keren R."/>
            <person name="Whittaker M."/>
            <person name="Farag I.F."/>
            <person name="Doudna J."/>
            <person name="Cate J.H.D."/>
            <person name="Banfield J.F."/>
        </authorList>
    </citation>
    <scope>NUCLEOTIDE SEQUENCE</scope>
    <source>
        <strain evidence="8">NC_groundwater_672_Ag_B-0.1um_62_36</strain>
    </source>
</reference>
<dbReference type="CDD" id="cd24048">
    <property type="entry name" value="ASKHA_NBD_FtsA"/>
    <property type="match status" value="1"/>
</dbReference>
<dbReference type="PANTHER" id="PTHR32432">
    <property type="entry name" value="CELL DIVISION PROTEIN FTSA-RELATED"/>
    <property type="match status" value="1"/>
</dbReference>
<comment type="subunit">
    <text evidence="5">Self-interacts. Interacts with FtsZ.</text>
</comment>
<dbReference type="InterPro" id="IPR050696">
    <property type="entry name" value="FtsA/MreB"/>
</dbReference>
<keyword evidence="3 5" id="KW-0472">Membrane</keyword>
<evidence type="ECO:0000256" key="1">
    <source>
        <dbReference type="ARBA" id="ARBA00022475"/>
    </source>
</evidence>